<dbReference type="Pfam" id="PF00551">
    <property type="entry name" value="Formyl_trans_N"/>
    <property type="match status" value="1"/>
</dbReference>
<keyword evidence="2 5" id="KW-0812">Transmembrane</keyword>
<evidence type="ECO:0000256" key="4">
    <source>
        <dbReference type="ARBA" id="ARBA00023136"/>
    </source>
</evidence>
<evidence type="ECO:0000256" key="2">
    <source>
        <dbReference type="ARBA" id="ARBA00022692"/>
    </source>
</evidence>
<dbReference type="Proteomes" id="UP001139887">
    <property type="component" value="Unassembled WGS sequence"/>
</dbReference>
<sequence length="969" mass="107090">MSVADSAEAKELVNDEGVSGISTYKPPGNIAKYERLQDFNLLGQPQWARPKAFAAFSGLSLVMFMVCASETMFNQILAQVKDKLDATVFAQWAEAAFLLTCVMVQPIWVKLAEKFGRPWPLFASIVVFMAFSIMVGGAQSMTVLCVGRALQGIGGAGMMPLSLVVLTDILTPRQRPAFMGVLGAVIILGKWTGPIIGAALLGKSSWRWAGYINLPIGAGALAILFPVLRNLPVPAGSTTHKLREFDYLGTVVWLGGSLMILLGLSWGGNEHPWRSVIIVCLFVFGFIAIMIFAAIEGKYAKWPIIPLSVLMRPRTLLALVSSLFIGVCMYGMIMFVPVYYTMVMAEGQLDSAKHILWFALGGSAGAIVAGVLASVRQRMFYREWAVLGTAIMAVGFGLMYVWPVEPAASAKHAGFQVLLGLGLGFSMQQVLLASQAGLPVDEISTVTTLVDYARTLGGMIGLVIGQVILKEKLFATINDMFGVFSPVQGEGHDVVSLISMVPMMSLLPKSTAQAVYDGVVRSLHYVFIADVPFAAVASIGFLPTLSTPRNSRPLKQSIYAAWPRCRRLLSTSSATKPMNVLLYADDLFGGNVLRELGAALKKDDGIVKSLTILTTCSKNERDSLAVAVKRNNRNIRPIKTIKLPPFLNMATVMNIPVYVLEDNFSFGKLKRIIGRDPRVFDILVVCPSRKILLDGVLPKLPLGAIKVHPSLVPKYRGPSAIQHTILNDEKVTGVSIIEHTSINDCGNILAQYPYRLAPTTTYRILSHDLSYLGGKLLIKTLENLHTLKLKSKAQKDSQNSTFAPYHFPAEMMQIVWERMTAEDIYRMYRAFHGYLAIWTMWRRKGKMYRLFINEMYLPDEKVVPLSQDIPHITRYEDAPPGTVFFRRKVPYLEVPCIDGKRIHITSVRVEGRTEKNAQGFINGYLRINGTLRMLTNPVDCKKPVPKFVYPPGHKNEHKRQMIIDDNTGF</sequence>
<keyword evidence="3 5" id="KW-1133">Transmembrane helix</keyword>
<evidence type="ECO:0000256" key="3">
    <source>
        <dbReference type="ARBA" id="ARBA00022989"/>
    </source>
</evidence>
<evidence type="ECO:0000313" key="8">
    <source>
        <dbReference type="Proteomes" id="UP001139887"/>
    </source>
</evidence>
<dbReference type="InterPro" id="IPR005793">
    <property type="entry name" value="Formyl_trans_C"/>
</dbReference>
<dbReference type="InterPro" id="IPR020846">
    <property type="entry name" value="MFS_dom"/>
</dbReference>
<feature type="transmembrane region" description="Helical" evidence="5">
    <location>
        <begin position="149"/>
        <end position="170"/>
    </location>
</feature>
<keyword evidence="4 5" id="KW-0472">Membrane</keyword>
<proteinExistence type="predicted"/>
<comment type="subcellular location">
    <subcellularLocation>
        <location evidence="1">Membrane</location>
        <topology evidence="1">Multi-pass membrane protein</topology>
    </subcellularLocation>
</comment>
<feature type="transmembrane region" description="Helical" evidence="5">
    <location>
        <begin position="89"/>
        <end position="109"/>
    </location>
</feature>
<feature type="transmembrane region" description="Helical" evidence="5">
    <location>
        <begin position="52"/>
        <end position="77"/>
    </location>
</feature>
<dbReference type="PROSITE" id="PS50850">
    <property type="entry name" value="MFS"/>
    <property type="match status" value="1"/>
</dbReference>
<feature type="transmembrane region" description="Helical" evidence="5">
    <location>
        <begin position="177"/>
        <end position="202"/>
    </location>
</feature>
<feature type="transmembrane region" description="Helical" evidence="5">
    <location>
        <begin position="384"/>
        <end position="402"/>
    </location>
</feature>
<feature type="transmembrane region" description="Helical" evidence="5">
    <location>
        <begin position="316"/>
        <end position="342"/>
    </location>
</feature>
<dbReference type="InterPro" id="IPR002376">
    <property type="entry name" value="Formyl_transf_N"/>
</dbReference>
<dbReference type="PANTHER" id="PTHR23501:SF102">
    <property type="entry name" value="DRUG TRANSPORTER, PUTATIVE (AFU_ORTHOLOGUE AFUA_3G08530)-RELATED"/>
    <property type="match status" value="1"/>
</dbReference>
<dbReference type="Gene3D" id="1.20.1250.20">
    <property type="entry name" value="MFS general substrate transporter like domains"/>
    <property type="match status" value="1"/>
</dbReference>
<dbReference type="SUPFAM" id="SSF50486">
    <property type="entry name" value="FMT C-terminal domain-like"/>
    <property type="match status" value="1"/>
</dbReference>
<name>A0A9W8M0N8_9FUNG</name>
<dbReference type="InterPro" id="IPR036477">
    <property type="entry name" value="Formyl_transf_N_sf"/>
</dbReference>
<dbReference type="Pfam" id="PF02911">
    <property type="entry name" value="Formyl_trans_C"/>
    <property type="match status" value="1"/>
</dbReference>
<dbReference type="InterPro" id="IPR036259">
    <property type="entry name" value="MFS_trans_sf"/>
</dbReference>
<organism evidence="7 8">
    <name type="scientific">Coemansia brasiliensis</name>
    <dbReference type="NCBI Taxonomy" id="2650707"/>
    <lineage>
        <taxon>Eukaryota</taxon>
        <taxon>Fungi</taxon>
        <taxon>Fungi incertae sedis</taxon>
        <taxon>Zoopagomycota</taxon>
        <taxon>Kickxellomycotina</taxon>
        <taxon>Kickxellomycetes</taxon>
        <taxon>Kickxellales</taxon>
        <taxon>Kickxellaceae</taxon>
        <taxon>Coemansia</taxon>
    </lineage>
</organism>
<evidence type="ECO:0000256" key="1">
    <source>
        <dbReference type="ARBA" id="ARBA00004141"/>
    </source>
</evidence>
<dbReference type="PANTHER" id="PTHR23501">
    <property type="entry name" value="MAJOR FACILITATOR SUPERFAMILY"/>
    <property type="match status" value="1"/>
</dbReference>
<dbReference type="GO" id="GO:0005886">
    <property type="term" value="C:plasma membrane"/>
    <property type="evidence" value="ECO:0007669"/>
    <property type="project" value="TreeGrafter"/>
</dbReference>
<keyword evidence="8" id="KW-1185">Reference proteome</keyword>
<feature type="transmembrane region" description="Helical" evidence="5">
    <location>
        <begin position="247"/>
        <end position="267"/>
    </location>
</feature>
<dbReference type="EMBL" id="JANBUW010000023">
    <property type="protein sequence ID" value="KAJ2850790.1"/>
    <property type="molecule type" value="Genomic_DNA"/>
</dbReference>
<dbReference type="InterPro" id="IPR011701">
    <property type="entry name" value="MFS"/>
</dbReference>
<dbReference type="GO" id="GO:0022857">
    <property type="term" value="F:transmembrane transporter activity"/>
    <property type="evidence" value="ECO:0007669"/>
    <property type="project" value="InterPro"/>
</dbReference>
<feature type="transmembrane region" description="Helical" evidence="5">
    <location>
        <begin position="208"/>
        <end position="227"/>
    </location>
</feature>
<feature type="transmembrane region" description="Helical" evidence="5">
    <location>
        <begin position="273"/>
        <end position="295"/>
    </location>
</feature>
<dbReference type="GO" id="GO:0003824">
    <property type="term" value="F:catalytic activity"/>
    <property type="evidence" value="ECO:0007669"/>
    <property type="project" value="InterPro"/>
</dbReference>
<feature type="transmembrane region" description="Helical" evidence="5">
    <location>
        <begin position="354"/>
        <end position="372"/>
    </location>
</feature>
<evidence type="ECO:0000313" key="7">
    <source>
        <dbReference type="EMBL" id="KAJ2850790.1"/>
    </source>
</evidence>
<dbReference type="SUPFAM" id="SSF53328">
    <property type="entry name" value="Formyltransferase"/>
    <property type="match status" value="1"/>
</dbReference>
<dbReference type="Gene3D" id="3.40.50.12230">
    <property type="match status" value="1"/>
</dbReference>
<evidence type="ECO:0000259" key="6">
    <source>
        <dbReference type="PROSITE" id="PS50850"/>
    </source>
</evidence>
<feature type="domain" description="Major facilitator superfamily (MFS) profile" evidence="6">
    <location>
        <begin position="55"/>
        <end position="511"/>
    </location>
</feature>
<evidence type="ECO:0000256" key="5">
    <source>
        <dbReference type="SAM" id="Phobius"/>
    </source>
</evidence>
<dbReference type="Pfam" id="PF07690">
    <property type="entry name" value="MFS_1"/>
    <property type="match status" value="1"/>
</dbReference>
<dbReference type="PRINTS" id="PR01036">
    <property type="entry name" value="TCRTETB"/>
</dbReference>
<reference evidence="7" key="1">
    <citation type="submission" date="2022-07" db="EMBL/GenBank/DDBJ databases">
        <title>Phylogenomic reconstructions and comparative analyses of Kickxellomycotina fungi.</title>
        <authorList>
            <person name="Reynolds N.K."/>
            <person name="Stajich J.E."/>
            <person name="Barry K."/>
            <person name="Grigoriev I.V."/>
            <person name="Crous P."/>
            <person name="Smith M.E."/>
        </authorList>
    </citation>
    <scope>NUCLEOTIDE SEQUENCE</scope>
    <source>
        <strain evidence="7">NRRL 1566</strain>
    </source>
</reference>
<dbReference type="Gene3D" id="1.20.1720.10">
    <property type="entry name" value="Multidrug resistance protein D"/>
    <property type="match status" value="1"/>
</dbReference>
<dbReference type="AlphaFoldDB" id="A0A9W8M0N8"/>
<dbReference type="InterPro" id="IPR011034">
    <property type="entry name" value="Formyl_transferase-like_C_sf"/>
</dbReference>
<comment type="caution">
    <text evidence="7">The sequence shown here is derived from an EMBL/GenBank/DDBJ whole genome shotgun (WGS) entry which is preliminary data.</text>
</comment>
<accession>A0A9W8M0N8</accession>
<feature type="transmembrane region" description="Helical" evidence="5">
    <location>
        <begin position="121"/>
        <end position="143"/>
    </location>
</feature>
<dbReference type="OrthoDB" id="4139357at2759"/>
<dbReference type="SUPFAM" id="SSF103473">
    <property type="entry name" value="MFS general substrate transporter"/>
    <property type="match status" value="2"/>
</dbReference>
<gene>
    <name evidence="7" type="ORF">IWW36_001605</name>
</gene>
<protein>
    <recommendedName>
        <fullName evidence="6">Major facilitator superfamily (MFS) profile domain-containing protein</fullName>
    </recommendedName>
</protein>